<organism evidence="1 2">
    <name type="scientific">Mycena maculata</name>
    <dbReference type="NCBI Taxonomy" id="230809"/>
    <lineage>
        <taxon>Eukaryota</taxon>
        <taxon>Fungi</taxon>
        <taxon>Dikarya</taxon>
        <taxon>Basidiomycota</taxon>
        <taxon>Agaricomycotina</taxon>
        <taxon>Agaricomycetes</taxon>
        <taxon>Agaricomycetidae</taxon>
        <taxon>Agaricales</taxon>
        <taxon>Marasmiineae</taxon>
        <taxon>Mycenaceae</taxon>
        <taxon>Mycena</taxon>
    </lineage>
</organism>
<dbReference type="Proteomes" id="UP001215280">
    <property type="component" value="Unassembled WGS sequence"/>
</dbReference>
<sequence>MALGYNDSLSWTLQANHIFNHPEINSNYEDYGASRVISLCYFATDSDGECSTPKPECPTYWSLDPFDRNRLSTEAANNLGFPTTQFTAEVLVYYWDAGVYAGLRKFQEGKGFDPDSQDVSLHLGYPLYQLADGSFATIHTPLIFLVDDEISDVTDDVDFILATDDEATDESYLEEFLSVGLLANPKHQATMTWSSREVGG</sequence>
<keyword evidence="2" id="KW-1185">Reference proteome</keyword>
<proteinExistence type="predicted"/>
<dbReference type="AlphaFoldDB" id="A0AAD7MYM2"/>
<evidence type="ECO:0000313" key="2">
    <source>
        <dbReference type="Proteomes" id="UP001215280"/>
    </source>
</evidence>
<accession>A0AAD7MYM2</accession>
<evidence type="ECO:0000313" key="1">
    <source>
        <dbReference type="EMBL" id="KAJ7737782.1"/>
    </source>
</evidence>
<gene>
    <name evidence="1" type="ORF">DFH07DRAFT_779222</name>
</gene>
<reference evidence="1" key="1">
    <citation type="submission" date="2023-03" db="EMBL/GenBank/DDBJ databases">
        <title>Massive genome expansion in bonnet fungi (Mycena s.s.) driven by repeated elements and novel gene families across ecological guilds.</title>
        <authorList>
            <consortium name="Lawrence Berkeley National Laboratory"/>
            <person name="Harder C.B."/>
            <person name="Miyauchi S."/>
            <person name="Viragh M."/>
            <person name="Kuo A."/>
            <person name="Thoen E."/>
            <person name="Andreopoulos B."/>
            <person name="Lu D."/>
            <person name="Skrede I."/>
            <person name="Drula E."/>
            <person name="Henrissat B."/>
            <person name="Morin E."/>
            <person name="Kohler A."/>
            <person name="Barry K."/>
            <person name="LaButti K."/>
            <person name="Morin E."/>
            <person name="Salamov A."/>
            <person name="Lipzen A."/>
            <person name="Mereny Z."/>
            <person name="Hegedus B."/>
            <person name="Baldrian P."/>
            <person name="Stursova M."/>
            <person name="Weitz H."/>
            <person name="Taylor A."/>
            <person name="Grigoriev I.V."/>
            <person name="Nagy L.G."/>
            <person name="Martin F."/>
            <person name="Kauserud H."/>
        </authorList>
    </citation>
    <scope>NUCLEOTIDE SEQUENCE</scope>
    <source>
        <strain evidence="1">CBHHK188m</strain>
    </source>
</reference>
<dbReference type="EMBL" id="JARJLG010000141">
    <property type="protein sequence ID" value="KAJ7737782.1"/>
    <property type="molecule type" value="Genomic_DNA"/>
</dbReference>
<comment type="caution">
    <text evidence="1">The sequence shown here is derived from an EMBL/GenBank/DDBJ whole genome shotgun (WGS) entry which is preliminary data.</text>
</comment>
<protein>
    <submittedName>
        <fullName evidence="1">Uncharacterized protein</fullName>
    </submittedName>
</protein>
<name>A0AAD7MYM2_9AGAR</name>